<dbReference type="EMBL" id="WWCM01000005">
    <property type="protein sequence ID" value="MYM39437.1"/>
    <property type="molecule type" value="Genomic_DNA"/>
</dbReference>
<reference evidence="2 3" key="1">
    <citation type="submission" date="2019-12" db="EMBL/GenBank/DDBJ databases">
        <title>Novel species isolated from a subtropical stream in China.</title>
        <authorList>
            <person name="Lu H."/>
        </authorList>
    </citation>
    <scope>NUCLEOTIDE SEQUENCE [LARGE SCALE GENOMIC DNA]</scope>
    <source>
        <strain evidence="2 3">CY13W</strain>
    </source>
</reference>
<dbReference type="InterPro" id="IPR025091">
    <property type="entry name" value="DUF4019"/>
</dbReference>
<comment type="caution">
    <text evidence="2">The sequence shown here is derived from an EMBL/GenBank/DDBJ whole genome shotgun (WGS) entry which is preliminary data.</text>
</comment>
<feature type="signal peptide" evidence="1">
    <location>
        <begin position="1"/>
        <end position="21"/>
    </location>
</feature>
<organism evidence="2 3">
    <name type="scientific">Duganella qianjiadongensis</name>
    <dbReference type="NCBI Taxonomy" id="2692176"/>
    <lineage>
        <taxon>Bacteria</taxon>
        <taxon>Pseudomonadati</taxon>
        <taxon>Pseudomonadota</taxon>
        <taxon>Betaproteobacteria</taxon>
        <taxon>Burkholderiales</taxon>
        <taxon>Oxalobacteraceae</taxon>
        <taxon>Telluria group</taxon>
        <taxon>Duganella</taxon>
    </lineage>
</organism>
<keyword evidence="3" id="KW-1185">Reference proteome</keyword>
<evidence type="ECO:0000313" key="2">
    <source>
        <dbReference type="EMBL" id="MYM39437.1"/>
    </source>
</evidence>
<dbReference type="RefSeq" id="WP_161038824.1">
    <property type="nucleotide sequence ID" value="NZ_WWCM01000005.1"/>
</dbReference>
<evidence type="ECO:0000256" key="1">
    <source>
        <dbReference type="SAM" id="SignalP"/>
    </source>
</evidence>
<keyword evidence="1" id="KW-0732">Signal</keyword>
<accession>A0ABW9VP07</accession>
<feature type="chain" id="PRO_5047150201" evidence="1">
    <location>
        <begin position="22"/>
        <end position="139"/>
    </location>
</feature>
<protein>
    <submittedName>
        <fullName evidence="2">DUF4019 domain-containing protein</fullName>
    </submittedName>
</protein>
<sequence length="139" mass="15541">MRKLFSILLIGSAIICVPVCAENNEVIRNATQAAQLWLTSADAGHYDETWEQAAPVFQQTVTKAEWEFILRVVRTTIGDLKNRSVVSVAFAEKLPGARTGKYVVIQYASEYTKKAEVIETVVPMLNEDGIWKVSGYFVK</sequence>
<dbReference type="Pfam" id="PF13211">
    <property type="entry name" value="DUF4019"/>
    <property type="match status" value="1"/>
</dbReference>
<evidence type="ECO:0000313" key="3">
    <source>
        <dbReference type="Proteomes" id="UP000478090"/>
    </source>
</evidence>
<proteinExistence type="predicted"/>
<gene>
    <name evidence="2" type="ORF">GTP27_08845</name>
</gene>
<name>A0ABW9VP07_9BURK</name>
<dbReference type="Proteomes" id="UP000478090">
    <property type="component" value="Unassembled WGS sequence"/>
</dbReference>